<evidence type="ECO:0000313" key="1">
    <source>
        <dbReference type="EMBL" id="KAK8969421.1"/>
    </source>
</evidence>
<dbReference type="EMBL" id="JBBWWR010000003">
    <property type="protein sequence ID" value="KAK8969421.1"/>
    <property type="molecule type" value="Genomic_DNA"/>
</dbReference>
<comment type="caution">
    <text evidence="1">The sequence shown here is derived from an EMBL/GenBank/DDBJ whole genome shotgun (WGS) entry which is preliminary data.</text>
</comment>
<sequence length="69" mass="8163">MKTVLRKNVHLHALKKRAKKLQHNHVVYVLLYEFWELRRSRLLNSSSTMEETMKTVQIGEEGEDGGKIR</sequence>
<reference evidence="1 2" key="1">
    <citation type="journal article" date="2022" name="Nat. Plants">
        <title>Genomes of leafy and leafless Platanthera orchids illuminate the evolution of mycoheterotrophy.</title>
        <authorList>
            <person name="Li M.H."/>
            <person name="Liu K.W."/>
            <person name="Li Z."/>
            <person name="Lu H.C."/>
            <person name="Ye Q.L."/>
            <person name="Zhang D."/>
            <person name="Wang J.Y."/>
            <person name="Li Y.F."/>
            <person name="Zhong Z.M."/>
            <person name="Liu X."/>
            <person name="Yu X."/>
            <person name="Liu D.K."/>
            <person name="Tu X.D."/>
            <person name="Liu B."/>
            <person name="Hao Y."/>
            <person name="Liao X.Y."/>
            <person name="Jiang Y.T."/>
            <person name="Sun W.H."/>
            <person name="Chen J."/>
            <person name="Chen Y.Q."/>
            <person name="Ai Y."/>
            <person name="Zhai J.W."/>
            <person name="Wu S.S."/>
            <person name="Zhou Z."/>
            <person name="Hsiao Y.Y."/>
            <person name="Wu W.L."/>
            <person name="Chen Y.Y."/>
            <person name="Lin Y.F."/>
            <person name="Hsu J.L."/>
            <person name="Li C.Y."/>
            <person name="Wang Z.W."/>
            <person name="Zhao X."/>
            <person name="Zhong W.Y."/>
            <person name="Ma X.K."/>
            <person name="Ma L."/>
            <person name="Huang J."/>
            <person name="Chen G.Z."/>
            <person name="Huang M.Z."/>
            <person name="Huang L."/>
            <person name="Peng D.H."/>
            <person name="Luo Y.B."/>
            <person name="Zou S.Q."/>
            <person name="Chen S.P."/>
            <person name="Lan S."/>
            <person name="Tsai W.C."/>
            <person name="Van de Peer Y."/>
            <person name="Liu Z.J."/>
        </authorList>
    </citation>
    <scope>NUCLEOTIDE SEQUENCE [LARGE SCALE GENOMIC DNA]</scope>
    <source>
        <strain evidence="1">Lor288</strain>
    </source>
</reference>
<dbReference type="Proteomes" id="UP001412067">
    <property type="component" value="Unassembled WGS sequence"/>
</dbReference>
<evidence type="ECO:0000313" key="2">
    <source>
        <dbReference type="Proteomes" id="UP001412067"/>
    </source>
</evidence>
<organism evidence="1 2">
    <name type="scientific">Platanthera guangdongensis</name>
    <dbReference type="NCBI Taxonomy" id="2320717"/>
    <lineage>
        <taxon>Eukaryota</taxon>
        <taxon>Viridiplantae</taxon>
        <taxon>Streptophyta</taxon>
        <taxon>Embryophyta</taxon>
        <taxon>Tracheophyta</taxon>
        <taxon>Spermatophyta</taxon>
        <taxon>Magnoliopsida</taxon>
        <taxon>Liliopsida</taxon>
        <taxon>Asparagales</taxon>
        <taxon>Orchidaceae</taxon>
        <taxon>Orchidoideae</taxon>
        <taxon>Orchideae</taxon>
        <taxon>Orchidinae</taxon>
        <taxon>Platanthera</taxon>
    </lineage>
</organism>
<protein>
    <submittedName>
        <fullName evidence="1">Uncharacterized protein</fullName>
    </submittedName>
</protein>
<accession>A0ABR2MZ87</accession>
<name>A0ABR2MZ87_9ASPA</name>
<keyword evidence="2" id="KW-1185">Reference proteome</keyword>
<proteinExistence type="predicted"/>
<gene>
    <name evidence="1" type="ORF">KSP40_PGU017933</name>
</gene>